<evidence type="ECO:0000313" key="2">
    <source>
        <dbReference type="EMBL" id="KAL2818916.1"/>
    </source>
</evidence>
<reference evidence="2 3" key="1">
    <citation type="submission" date="2024-07" db="EMBL/GenBank/DDBJ databases">
        <title>Section-level genome sequencing and comparative genomics of Aspergillus sections Usti and Cavernicolus.</title>
        <authorList>
            <consortium name="Lawrence Berkeley National Laboratory"/>
            <person name="Nybo J.L."/>
            <person name="Vesth T.C."/>
            <person name="Theobald S."/>
            <person name="Frisvad J.C."/>
            <person name="Larsen T.O."/>
            <person name="Kjaerboelling I."/>
            <person name="Rothschild-Mancinelli K."/>
            <person name="Lyhne E.K."/>
            <person name="Kogle M.E."/>
            <person name="Barry K."/>
            <person name="Clum A."/>
            <person name="Na H."/>
            <person name="Ledsgaard L."/>
            <person name="Lin J."/>
            <person name="Lipzen A."/>
            <person name="Kuo A."/>
            <person name="Riley R."/>
            <person name="Mondo S."/>
            <person name="Labutti K."/>
            <person name="Haridas S."/>
            <person name="Pangalinan J."/>
            <person name="Salamov A.A."/>
            <person name="Simmons B.A."/>
            <person name="Magnuson J.K."/>
            <person name="Chen J."/>
            <person name="Drula E."/>
            <person name="Henrissat B."/>
            <person name="Wiebenga A."/>
            <person name="Lubbers R.J."/>
            <person name="Gomes A.C."/>
            <person name="Makela M.R."/>
            <person name="Stajich J."/>
            <person name="Grigoriev I.V."/>
            <person name="Mortensen U.H."/>
            <person name="De Vries R.P."/>
            <person name="Baker S.E."/>
            <person name="Andersen M.R."/>
        </authorList>
    </citation>
    <scope>NUCLEOTIDE SEQUENCE [LARGE SCALE GENOMIC DNA]</scope>
    <source>
        <strain evidence="2 3">CBS 588.65</strain>
    </source>
</reference>
<accession>A0ABR4HTV2</accession>
<proteinExistence type="predicted"/>
<gene>
    <name evidence="2" type="ORF">BJX63DRAFT_383290</name>
</gene>
<keyword evidence="1" id="KW-1133">Transmembrane helix</keyword>
<evidence type="ECO:0000256" key="1">
    <source>
        <dbReference type="SAM" id="Phobius"/>
    </source>
</evidence>
<organism evidence="2 3">
    <name type="scientific">Aspergillus granulosus</name>
    <dbReference type="NCBI Taxonomy" id="176169"/>
    <lineage>
        <taxon>Eukaryota</taxon>
        <taxon>Fungi</taxon>
        <taxon>Dikarya</taxon>
        <taxon>Ascomycota</taxon>
        <taxon>Pezizomycotina</taxon>
        <taxon>Eurotiomycetes</taxon>
        <taxon>Eurotiomycetidae</taxon>
        <taxon>Eurotiales</taxon>
        <taxon>Aspergillaceae</taxon>
        <taxon>Aspergillus</taxon>
        <taxon>Aspergillus subgen. Nidulantes</taxon>
    </lineage>
</organism>
<dbReference type="EMBL" id="JBFXLT010000012">
    <property type="protein sequence ID" value="KAL2818916.1"/>
    <property type="molecule type" value="Genomic_DNA"/>
</dbReference>
<protein>
    <submittedName>
        <fullName evidence="2">Uncharacterized protein</fullName>
    </submittedName>
</protein>
<sequence length="100" mass="11006">MMTTTSTLSWAGIASLAGVINHLAIFIHGNWDKHTSSIVRFYTAVEAVVLDLVSRLSTGGFFDGVFRLLVLDICYFLGLLVVSPSTVRSYTRCATSRDHH</sequence>
<name>A0ABR4HTV2_9EURO</name>
<comment type="caution">
    <text evidence="2">The sequence shown here is derived from an EMBL/GenBank/DDBJ whole genome shotgun (WGS) entry which is preliminary data.</text>
</comment>
<feature type="transmembrane region" description="Helical" evidence="1">
    <location>
        <begin position="64"/>
        <end position="82"/>
    </location>
</feature>
<keyword evidence="1" id="KW-0812">Transmembrane</keyword>
<keyword evidence="3" id="KW-1185">Reference proteome</keyword>
<feature type="transmembrane region" description="Helical" evidence="1">
    <location>
        <begin position="6"/>
        <end position="27"/>
    </location>
</feature>
<keyword evidence="1" id="KW-0472">Membrane</keyword>
<evidence type="ECO:0000313" key="3">
    <source>
        <dbReference type="Proteomes" id="UP001610334"/>
    </source>
</evidence>
<dbReference type="Proteomes" id="UP001610334">
    <property type="component" value="Unassembled WGS sequence"/>
</dbReference>